<keyword evidence="3" id="KW-1185">Reference proteome</keyword>
<proteinExistence type="predicted"/>
<evidence type="ECO:0000256" key="1">
    <source>
        <dbReference type="SAM" id="MobiDB-lite"/>
    </source>
</evidence>
<name>A0A8S1PL50_PARPR</name>
<feature type="compositionally biased region" description="Polar residues" evidence="1">
    <location>
        <begin position="454"/>
        <end position="476"/>
    </location>
</feature>
<protein>
    <submittedName>
        <fullName evidence="2">Uncharacterized protein</fullName>
    </submittedName>
</protein>
<dbReference type="EMBL" id="CAJJDM010000124">
    <property type="protein sequence ID" value="CAD8103534.1"/>
    <property type="molecule type" value="Genomic_DNA"/>
</dbReference>
<comment type="caution">
    <text evidence="2">The sequence shown here is derived from an EMBL/GenBank/DDBJ whole genome shotgun (WGS) entry which is preliminary data.</text>
</comment>
<dbReference type="AlphaFoldDB" id="A0A8S1PL50"/>
<reference evidence="2" key="1">
    <citation type="submission" date="2021-01" db="EMBL/GenBank/DDBJ databases">
        <authorList>
            <consortium name="Genoscope - CEA"/>
            <person name="William W."/>
        </authorList>
    </citation>
    <scope>NUCLEOTIDE SEQUENCE</scope>
</reference>
<accession>A0A8S1PL50</accession>
<feature type="region of interest" description="Disordered" evidence="1">
    <location>
        <begin position="448"/>
        <end position="476"/>
    </location>
</feature>
<evidence type="ECO:0000313" key="3">
    <source>
        <dbReference type="Proteomes" id="UP000688137"/>
    </source>
</evidence>
<sequence length="507" mass="60373">MSAFRAFMIYDYQRSFFFLFIRRGFQVSSKWNDCRKELENKLQEIVKEPKDTFQQSSEYGMFRCKYDKKNKCYFILLSSNEVQEAYQNQVLDEIYQNIEKEPNYSKIKKEELEQKETEIIKNLLETKENDYIRKYGKVKAFQEPHESKINGQIQQQSNIQSQQQMGSSMIGTQHQRITSQIPNTSAIYNKSLGLNSDKDLSSDTLIKLFRCFMMWDYNRQFFFMFIRRGFPIDKTWSQERVKLEEQLRAKQLDPNDPKAKPKEPPELFDYRGNFGQYKAKYDKKTKCYFILLSRFKIKEDPQIKLLDALYDEIQKVDKYITLKYDVLEDKKKKQLEKIIDEYEKETSNQVNQRFIDTKVLEQKLGFLISPDRNIQKDTEESAIQQNGRVSNNETSQIQIQMLTQNSIQQNQQQNNITNSQKLLQSKPIYNQQQPQEQKQQEIQLKQEKQEIQNDSDPIVNQDNPDLISQQDNPENIPITSEVGQQAQRLSLYYTKPLNISSYIKSRN</sequence>
<dbReference type="OMA" id="YQRSFFF"/>
<evidence type="ECO:0000313" key="2">
    <source>
        <dbReference type="EMBL" id="CAD8103534.1"/>
    </source>
</evidence>
<dbReference type="Proteomes" id="UP000688137">
    <property type="component" value="Unassembled WGS sequence"/>
</dbReference>
<organism evidence="2 3">
    <name type="scientific">Paramecium primaurelia</name>
    <dbReference type="NCBI Taxonomy" id="5886"/>
    <lineage>
        <taxon>Eukaryota</taxon>
        <taxon>Sar</taxon>
        <taxon>Alveolata</taxon>
        <taxon>Ciliophora</taxon>
        <taxon>Intramacronucleata</taxon>
        <taxon>Oligohymenophorea</taxon>
        <taxon>Peniculida</taxon>
        <taxon>Parameciidae</taxon>
        <taxon>Paramecium</taxon>
    </lineage>
</organism>
<gene>
    <name evidence="2" type="ORF">PPRIM_AZ9-3.1.T1210096</name>
</gene>